<accession>A0A397W6Q6</accession>
<dbReference type="EMBL" id="QKWP01000029">
    <property type="protein sequence ID" value="RIB29771.1"/>
    <property type="molecule type" value="Genomic_DNA"/>
</dbReference>
<name>A0A397W6Q6_9GLOM</name>
<dbReference type="PANTHER" id="PTHR43628">
    <property type="entry name" value="ACTIVATOR OF C KINASE PROTEIN 1-RELATED"/>
    <property type="match status" value="1"/>
</dbReference>
<evidence type="ECO:0000313" key="3">
    <source>
        <dbReference type="Proteomes" id="UP000266673"/>
    </source>
</evidence>
<gene>
    <name evidence="2" type="ORF">C2G38_2136675</name>
</gene>
<evidence type="ECO:0000313" key="2">
    <source>
        <dbReference type="EMBL" id="RIB29771.1"/>
    </source>
</evidence>
<keyword evidence="3" id="KW-1185">Reference proteome</keyword>
<reference evidence="2 3" key="1">
    <citation type="submission" date="2018-06" db="EMBL/GenBank/DDBJ databases">
        <title>Comparative genomics reveals the genomic features of Rhizophagus irregularis, R. cerebriforme, R. diaphanum and Gigaspora rosea, and their symbiotic lifestyle signature.</title>
        <authorList>
            <person name="Morin E."/>
            <person name="San Clemente H."/>
            <person name="Chen E.C.H."/>
            <person name="De La Providencia I."/>
            <person name="Hainaut M."/>
            <person name="Kuo A."/>
            <person name="Kohler A."/>
            <person name="Murat C."/>
            <person name="Tang N."/>
            <person name="Roy S."/>
            <person name="Loubradou J."/>
            <person name="Henrissat B."/>
            <person name="Grigoriev I.V."/>
            <person name="Corradi N."/>
            <person name="Roux C."/>
            <person name="Martin F.M."/>
        </authorList>
    </citation>
    <scope>NUCLEOTIDE SEQUENCE [LARGE SCALE GENOMIC DNA]</scope>
    <source>
        <strain evidence="2 3">DAOM 194757</strain>
    </source>
</reference>
<dbReference type="STRING" id="44941.A0A397W6Q6"/>
<dbReference type="Pfam" id="PF13001">
    <property type="entry name" value="ECM29_N"/>
    <property type="match status" value="1"/>
</dbReference>
<sequence>MAKNEIQLLEKIELQFCLAENEVQFEEKLRIFLGPVLKKTCKSSRNCAKKGQKDSLRQSQSLKSKVMHYLCKSKLAANIFPEMLHVSFDCLFSPKTEINLQKQGIKFIQWINRMVDTSRLELIWRVLLFGLLNIIKETKIEKFNNLMSKQDINQTLLFRPFYSSLDLSIHNPEEAIDNEILKEILIKFQEITQLDQFDQWTNEENVQAIINILEENIDESSHTIHCCILKYVFNLFPFAPILNKIKFSHFSDIINLILEESTKCTHQLIDTLQISQSTSADKNYRKFADRMVELGNNYLRGIGVEKDLHKAFTYYQKSAEMGSSSGMSNLGYCYEKGIGVEKDEHRAFTYYQKSANMGNWNYIKHLFTVKNLQRWVIFLEHIMLGIFMKIEKDEHMAFIYYQKSAELGSAEATYSVGRCYRDGIGVEKDEHKSFIYYQKSADMGNAHGANNVGYFYLNGIGIEKDEYKAFIYFQKSAEMGLTHAICAIGHCYLYGIGVEKDGHKAFIYFQKSAEFNYAPAMYHLGACYMKGIGVETGE</sequence>
<dbReference type="GO" id="GO:0060090">
    <property type="term" value="F:molecular adaptor activity"/>
    <property type="evidence" value="ECO:0007669"/>
    <property type="project" value="InterPro"/>
</dbReference>
<dbReference type="InterPro" id="IPR052945">
    <property type="entry name" value="Mitotic_Regulator"/>
</dbReference>
<dbReference type="SUPFAM" id="SSF81901">
    <property type="entry name" value="HCP-like"/>
    <property type="match status" value="2"/>
</dbReference>
<dbReference type="InterPro" id="IPR024372">
    <property type="entry name" value="Ecm29_N"/>
</dbReference>
<dbReference type="PANTHER" id="PTHR43628:SF1">
    <property type="entry name" value="CHITIN SYNTHASE REGULATORY FACTOR 2-RELATED"/>
    <property type="match status" value="1"/>
</dbReference>
<organism evidence="2 3">
    <name type="scientific">Gigaspora rosea</name>
    <dbReference type="NCBI Taxonomy" id="44941"/>
    <lineage>
        <taxon>Eukaryota</taxon>
        <taxon>Fungi</taxon>
        <taxon>Fungi incertae sedis</taxon>
        <taxon>Mucoromycota</taxon>
        <taxon>Glomeromycotina</taxon>
        <taxon>Glomeromycetes</taxon>
        <taxon>Diversisporales</taxon>
        <taxon>Gigasporaceae</taxon>
        <taxon>Gigaspora</taxon>
    </lineage>
</organism>
<dbReference type="Pfam" id="PF08238">
    <property type="entry name" value="Sel1"/>
    <property type="match status" value="7"/>
</dbReference>
<dbReference type="InterPro" id="IPR011990">
    <property type="entry name" value="TPR-like_helical_dom_sf"/>
</dbReference>
<dbReference type="InterPro" id="IPR006597">
    <property type="entry name" value="Sel1-like"/>
</dbReference>
<dbReference type="AlphaFoldDB" id="A0A397W6Q6"/>
<dbReference type="GO" id="GO:0043248">
    <property type="term" value="P:proteasome assembly"/>
    <property type="evidence" value="ECO:0007669"/>
    <property type="project" value="InterPro"/>
</dbReference>
<protein>
    <recommendedName>
        <fullName evidence="1">Proteasome component Ecm29 N-terminal domain-containing protein</fullName>
    </recommendedName>
</protein>
<dbReference type="Proteomes" id="UP000266673">
    <property type="component" value="Unassembled WGS sequence"/>
</dbReference>
<dbReference type="OrthoDB" id="27934at2759"/>
<feature type="domain" description="Proteasome component Ecm29 N-terminal" evidence="1">
    <location>
        <begin position="55"/>
        <end position="143"/>
    </location>
</feature>
<comment type="caution">
    <text evidence="2">The sequence shown here is derived from an EMBL/GenBank/DDBJ whole genome shotgun (WGS) entry which is preliminary data.</text>
</comment>
<dbReference type="SMART" id="SM00671">
    <property type="entry name" value="SEL1"/>
    <property type="match status" value="6"/>
</dbReference>
<proteinExistence type="predicted"/>
<evidence type="ECO:0000259" key="1">
    <source>
        <dbReference type="Pfam" id="PF13001"/>
    </source>
</evidence>
<dbReference type="Gene3D" id="1.25.40.10">
    <property type="entry name" value="Tetratricopeptide repeat domain"/>
    <property type="match status" value="2"/>
</dbReference>